<organism evidence="1 2">
    <name type="scientific">Streptomyces decoyicus</name>
    <dbReference type="NCBI Taxonomy" id="249567"/>
    <lineage>
        <taxon>Bacteria</taxon>
        <taxon>Bacillati</taxon>
        <taxon>Actinomycetota</taxon>
        <taxon>Actinomycetes</taxon>
        <taxon>Kitasatosporales</taxon>
        <taxon>Streptomycetaceae</taxon>
        <taxon>Streptomyces</taxon>
    </lineage>
</organism>
<name>A0ABZ1FQY7_9ACTN</name>
<protein>
    <submittedName>
        <fullName evidence="1">Uncharacterized protein</fullName>
    </submittedName>
</protein>
<evidence type="ECO:0000313" key="1">
    <source>
        <dbReference type="EMBL" id="WSB72551.1"/>
    </source>
</evidence>
<gene>
    <name evidence="1" type="ORF">OG863_33920</name>
</gene>
<evidence type="ECO:0000313" key="2">
    <source>
        <dbReference type="Proteomes" id="UP001344251"/>
    </source>
</evidence>
<proteinExistence type="predicted"/>
<dbReference type="RefSeq" id="WP_326622192.1">
    <property type="nucleotide sequence ID" value="NZ_CP109106.1"/>
</dbReference>
<dbReference type="EMBL" id="CP109106">
    <property type="protein sequence ID" value="WSB72551.1"/>
    <property type="molecule type" value="Genomic_DNA"/>
</dbReference>
<sequence length="40" mass="4231">MDKTIFLIPEPLASAYAVSRDILTKAGAVTEHSEQGDASP</sequence>
<keyword evidence="2" id="KW-1185">Reference proteome</keyword>
<dbReference type="Proteomes" id="UP001344251">
    <property type="component" value="Chromosome"/>
</dbReference>
<reference evidence="1 2" key="1">
    <citation type="submission" date="2022-10" db="EMBL/GenBank/DDBJ databases">
        <title>The complete genomes of actinobacterial strains from the NBC collection.</title>
        <authorList>
            <person name="Joergensen T.S."/>
            <person name="Alvarez Arevalo M."/>
            <person name="Sterndorff E.B."/>
            <person name="Faurdal D."/>
            <person name="Vuksanovic O."/>
            <person name="Mourched A.-S."/>
            <person name="Charusanti P."/>
            <person name="Shaw S."/>
            <person name="Blin K."/>
            <person name="Weber T."/>
        </authorList>
    </citation>
    <scope>NUCLEOTIDE SEQUENCE [LARGE SCALE GENOMIC DNA]</scope>
    <source>
        <strain evidence="1 2">NBC 01774</strain>
    </source>
</reference>
<accession>A0ABZ1FQY7</accession>